<feature type="transmembrane region" description="Helical" evidence="7">
    <location>
        <begin position="106"/>
        <end position="126"/>
    </location>
</feature>
<dbReference type="InterPro" id="IPR011701">
    <property type="entry name" value="MFS"/>
</dbReference>
<feature type="transmembrane region" description="Helical" evidence="7">
    <location>
        <begin position="425"/>
        <end position="444"/>
    </location>
</feature>
<dbReference type="HOGENOM" id="CLU_001265_0_0_11"/>
<dbReference type="SUPFAM" id="SSF103473">
    <property type="entry name" value="MFS general substrate transporter"/>
    <property type="match status" value="1"/>
</dbReference>
<feature type="compositionally biased region" description="Low complexity" evidence="6">
    <location>
        <begin position="1"/>
        <end position="19"/>
    </location>
</feature>
<evidence type="ECO:0000256" key="6">
    <source>
        <dbReference type="SAM" id="MobiDB-lite"/>
    </source>
</evidence>
<feature type="transmembrane region" description="Helical" evidence="7">
    <location>
        <begin position="132"/>
        <end position="153"/>
    </location>
</feature>
<keyword evidence="3 7" id="KW-0812">Transmembrane</keyword>
<dbReference type="EMBL" id="CP006842">
    <property type="protein sequence ID" value="AHW64685.1"/>
    <property type="molecule type" value="Genomic_DNA"/>
</dbReference>
<dbReference type="PANTHER" id="PTHR43791:SF30">
    <property type="entry name" value="INNER MEMBRANE TRANSPORT PROTEIN RHMT"/>
    <property type="match status" value="1"/>
</dbReference>
<dbReference type="Gene3D" id="1.20.1250.20">
    <property type="entry name" value="MFS general substrate transporter like domains"/>
    <property type="match status" value="2"/>
</dbReference>
<dbReference type="OrthoDB" id="9773957at2"/>
<feature type="transmembrane region" description="Helical" evidence="7">
    <location>
        <begin position="359"/>
        <end position="381"/>
    </location>
</feature>
<feature type="transmembrane region" description="Helical" evidence="7">
    <location>
        <begin position="388"/>
        <end position="413"/>
    </location>
</feature>
<feature type="region of interest" description="Disordered" evidence="6">
    <location>
        <begin position="1"/>
        <end position="27"/>
    </location>
</feature>
<evidence type="ECO:0000259" key="8">
    <source>
        <dbReference type="PROSITE" id="PS50850"/>
    </source>
</evidence>
<comment type="subcellular location">
    <subcellularLocation>
        <location evidence="1">Cell membrane</location>
        <topology evidence="1">Multi-pass membrane protein</topology>
    </subcellularLocation>
</comment>
<proteinExistence type="predicted"/>
<feature type="transmembrane region" description="Helical" evidence="7">
    <location>
        <begin position="74"/>
        <end position="94"/>
    </location>
</feature>
<feature type="transmembrane region" description="Helical" evidence="7">
    <location>
        <begin position="302"/>
        <end position="324"/>
    </location>
</feature>
<evidence type="ECO:0000256" key="1">
    <source>
        <dbReference type="ARBA" id="ARBA00004651"/>
    </source>
</evidence>
<evidence type="ECO:0000313" key="9">
    <source>
        <dbReference type="EMBL" id="AHW64685.1"/>
    </source>
</evidence>
<dbReference type="STRING" id="1404245.CGLY_11200"/>
<feature type="domain" description="Major facilitator superfamily (MFS) profile" evidence="8">
    <location>
        <begin position="41"/>
        <end position="449"/>
    </location>
</feature>
<keyword evidence="2" id="KW-0813">Transport</keyword>
<dbReference type="GO" id="GO:0005886">
    <property type="term" value="C:plasma membrane"/>
    <property type="evidence" value="ECO:0007669"/>
    <property type="project" value="UniProtKB-SubCell"/>
</dbReference>
<dbReference type="RefSeq" id="WP_081803893.1">
    <property type="nucleotide sequence ID" value="NZ_CP006842.1"/>
</dbReference>
<evidence type="ECO:0000256" key="3">
    <source>
        <dbReference type="ARBA" id="ARBA00022692"/>
    </source>
</evidence>
<gene>
    <name evidence="9" type="ORF">CGLY_11200</name>
</gene>
<accession>X5EBB6</accession>
<dbReference type="eggNOG" id="COG2271">
    <property type="taxonomic scope" value="Bacteria"/>
</dbReference>
<evidence type="ECO:0000256" key="4">
    <source>
        <dbReference type="ARBA" id="ARBA00022989"/>
    </source>
</evidence>
<feature type="transmembrane region" description="Helical" evidence="7">
    <location>
        <begin position="269"/>
        <end position="290"/>
    </location>
</feature>
<dbReference type="InterPro" id="IPR036259">
    <property type="entry name" value="MFS_trans_sf"/>
</dbReference>
<keyword evidence="10" id="KW-1185">Reference proteome</keyword>
<dbReference type="KEGG" id="cgy:CGLY_11200"/>
<reference evidence="9 10" key="1">
    <citation type="journal article" date="2015" name="Int. J. Syst. Evol. Microbiol.">
        <title>Revisiting Corynebacterium glyciniphilum (ex Kubota et al., 1972) sp. nov., nom. rev., isolated from putrefied banana.</title>
        <authorList>
            <person name="Al-Dilaimi A."/>
            <person name="Bednarz H."/>
            <person name="Lomker A."/>
            <person name="Niehaus K."/>
            <person name="Kalinowski J."/>
            <person name="Ruckert C."/>
        </authorList>
    </citation>
    <scope>NUCLEOTIDE SEQUENCE [LARGE SCALE GENOMIC DNA]</scope>
    <source>
        <strain evidence="9">AJ 3170</strain>
    </source>
</reference>
<organism evidence="9 10">
    <name type="scientific">Corynebacterium glyciniphilum AJ 3170</name>
    <dbReference type="NCBI Taxonomy" id="1404245"/>
    <lineage>
        <taxon>Bacteria</taxon>
        <taxon>Bacillati</taxon>
        <taxon>Actinomycetota</taxon>
        <taxon>Actinomycetes</taxon>
        <taxon>Mycobacteriales</taxon>
        <taxon>Corynebacteriaceae</taxon>
        <taxon>Corynebacterium</taxon>
    </lineage>
</organism>
<dbReference type="Proteomes" id="UP000023703">
    <property type="component" value="Chromosome"/>
</dbReference>
<dbReference type="AlphaFoldDB" id="X5EBB6"/>
<evidence type="ECO:0000256" key="7">
    <source>
        <dbReference type="SAM" id="Phobius"/>
    </source>
</evidence>
<dbReference type="CDD" id="cd17319">
    <property type="entry name" value="MFS_ExuT_GudP_like"/>
    <property type="match status" value="1"/>
</dbReference>
<feature type="transmembrane region" description="Helical" evidence="7">
    <location>
        <begin position="336"/>
        <end position="353"/>
    </location>
</feature>
<dbReference type="PROSITE" id="PS50850">
    <property type="entry name" value="MFS"/>
    <property type="match status" value="1"/>
</dbReference>
<evidence type="ECO:0000256" key="2">
    <source>
        <dbReference type="ARBA" id="ARBA00022448"/>
    </source>
</evidence>
<name>X5EBB6_9CORY</name>
<evidence type="ECO:0000256" key="5">
    <source>
        <dbReference type="ARBA" id="ARBA00023136"/>
    </source>
</evidence>
<dbReference type="GO" id="GO:0022857">
    <property type="term" value="F:transmembrane transporter activity"/>
    <property type="evidence" value="ECO:0007669"/>
    <property type="project" value="InterPro"/>
</dbReference>
<feature type="transmembrane region" description="Helical" evidence="7">
    <location>
        <begin position="37"/>
        <end position="54"/>
    </location>
</feature>
<protein>
    <submittedName>
        <fullName evidence="9">Transporter, MFS-type</fullName>
    </submittedName>
</protein>
<feature type="transmembrane region" description="Helical" evidence="7">
    <location>
        <begin position="165"/>
        <end position="187"/>
    </location>
</feature>
<dbReference type="InterPro" id="IPR020846">
    <property type="entry name" value="MFS_dom"/>
</dbReference>
<dbReference type="Pfam" id="PF07690">
    <property type="entry name" value="MFS_1"/>
    <property type="match status" value="1"/>
</dbReference>
<evidence type="ECO:0000313" key="10">
    <source>
        <dbReference type="Proteomes" id="UP000023703"/>
    </source>
</evidence>
<feature type="transmembrane region" description="Helical" evidence="7">
    <location>
        <begin position="199"/>
        <end position="219"/>
    </location>
</feature>
<sequence length="456" mass="48896">MSTTSPSPTEPTGSSGRTGPADDTAPDTRTEVTITKIFRRLMPILVIAYIISFIDRTNIGMAKEGLETDIGLSAAAYGLGAGLFFVFYAFLEVPSNLILNRVGARFWIARIMLTWGLLSMCMAFVWNDWSFYIVRMLLGAAEAGLYPGIIFYISLWFPKKTRAKAIGIFLLGVSLANVIGAPIGGLLLQMDGFGGLHGWQWMFLIEGAPAVIMCFWVWFKLPNGPKDATFLTDAEKEDLSRALKAEDKGEQSSHGDLRALGPVLKDKQIWLIVAIYFTHQIAVYSLSYFLPSMIKSYNDDMSSLTVGLITALPWIAAAAGSILLPRFATNITRKKSMVSGGLVLIAGGLVIAATSSFLIALVGFCLSAFMLFVIQSILFTFPTDRLSGAAAASGVAFINTCGLVGGFIGPTVMGSLEETTGNSLAGLWFISILAVCGAALAWGLKAATGREAVAEP</sequence>
<dbReference type="PANTHER" id="PTHR43791">
    <property type="entry name" value="PERMEASE-RELATED"/>
    <property type="match status" value="1"/>
</dbReference>
<keyword evidence="5 7" id="KW-0472">Membrane</keyword>
<keyword evidence="4 7" id="KW-1133">Transmembrane helix</keyword>
<dbReference type="FunFam" id="1.20.1250.20:FF:000018">
    <property type="entry name" value="MFS transporter permease"/>
    <property type="match status" value="1"/>
</dbReference>